<sequence length="146" mass="15121">MSTNRQPVPAPAQGVRSMLFGGKQKKGDPLQERIDCLIGPGTSIEGDLVFTGGLRIDGAIRGDVTVSDVKAGTLVIGDGGRIEGDVRVSHVIVYGEIVGTIYATGLVDLRANARIAGDVHYDALEMQAGAEITGHLVKNKQAGAAA</sequence>
<comment type="caution">
    <text evidence="2">The sequence shown here is derived from an EMBL/GenBank/DDBJ whole genome shotgun (WGS) entry which is preliminary data.</text>
</comment>
<proteinExistence type="inferred from homology"/>
<dbReference type="EMBL" id="JAUZEE010000004">
    <property type="protein sequence ID" value="MDP4300986.1"/>
    <property type="molecule type" value="Genomic_DNA"/>
</dbReference>
<dbReference type="RefSeq" id="WP_305749533.1">
    <property type="nucleotide sequence ID" value="NZ_JAUZEE010000004.1"/>
</dbReference>
<name>A0ABT9G3K0_LEPDI</name>
<gene>
    <name evidence="2" type="ORF">Q8X39_10100</name>
</gene>
<dbReference type="PANTHER" id="PTHR35024:SF4">
    <property type="entry name" value="POLYMER-FORMING CYTOSKELETAL PROTEIN"/>
    <property type="match status" value="1"/>
</dbReference>
<reference evidence="2 3" key="1">
    <citation type="submission" date="2023-08" db="EMBL/GenBank/DDBJ databases">
        <authorList>
            <person name="Roldan D.M."/>
            <person name="Menes R.J."/>
        </authorList>
    </citation>
    <scope>NUCLEOTIDE SEQUENCE [LARGE SCALE GENOMIC DNA]</scope>
    <source>
        <strain evidence="2 3">CCM 2812</strain>
    </source>
</reference>
<comment type="similarity">
    <text evidence="1">Belongs to the bactofilin family.</text>
</comment>
<dbReference type="PANTHER" id="PTHR35024">
    <property type="entry name" value="HYPOTHETICAL CYTOSOLIC PROTEIN"/>
    <property type="match status" value="1"/>
</dbReference>
<protein>
    <submittedName>
        <fullName evidence="2">Polymer-forming cytoskeletal protein</fullName>
    </submittedName>
</protein>
<dbReference type="Pfam" id="PF04519">
    <property type="entry name" value="Bactofilin"/>
    <property type="match status" value="1"/>
</dbReference>
<evidence type="ECO:0000313" key="3">
    <source>
        <dbReference type="Proteomes" id="UP001235760"/>
    </source>
</evidence>
<evidence type="ECO:0000256" key="1">
    <source>
        <dbReference type="ARBA" id="ARBA00044755"/>
    </source>
</evidence>
<evidence type="ECO:0000313" key="2">
    <source>
        <dbReference type="EMBL" id="MDP4300986.1"/>
    </source>
</evidence>
<dbReference type="Proteomes" id="UP001235760">
    <property type="component" value="Unassembled WGS sequence"/>
</dbReference>
<accession>A0ABT9G3K0</accession>
<dbReference type="InterPro" id="IPR007607">
    <property type="entry name" value="BacA/B"/>
</dbReference>
<keyword evidence="3" id="KW-1185">Reference proteome</keyword>
<organism evidence="2 3">
    <name type="scientific">Leptothrix discophora</name>
    <dbReference type="NCBI Taxonomy" id="89"/>
    <lineage>
        <taxon>Bacteria</taxon>
        <taxon>Pseudomonadati</taxon>
        <taxon>Pseudomonadota</taxon>
        <taxon>Betaproteobacteria</taxon>
        <taxon>Burkholderiales</taxon>
        <taxon>Sphaerotilaceae</taxon>
        <taxon>Leptothrix</taxon>
    </lineage>
</organism>